<dbReference type="InterPro" id="IPR058447">
    <property type="entry name" value="DUF8134"/>
</dbReference>
<proteinExistence type="predicted"/>
<gene>
    <name evidence="2" type="ORF">HSEST_0323</name>
</gene>
<sequence length="109" mass="11731">MPTAVHQLDDGAWISVNDTREVTVSDLWRLATDEFCSCRLTDFLSEGFVEVAADGPRVEARVAGQCIRCGASGVTGWLTLGRVDPDTDTFYPVAPGAIRRSNRASPGSD</sequence>
<reference evidence="2 3" key="1">
    <citation type="submission" date="2020-11" db="EMBL/GenBank/DDBJ databases">
        <title>Carbohydrate-dependent, anaerobic sulfur respiration: A novel catabolism in halophilic archaea.</title>
        <authorList>
            <person name="Sorokin D.Y."/>
            <person name="Messina E."/>
            <person name="Smedile F."/>
            <person name="La Cono V."/>
            <person name="Hallsworth J.E."/>
            <person name="Yakimov M.M."/>
        </authorList>
    </citation>
    <scope>NUCLEOTIDE SEQUENCE [LARGE SCALE GENOMIC DNA]</scope>
    <source>
        <strain evidence="2 3">HSR-Est</strain>
    </source>
</reference>
<organism evidence="2 3">
    <name type="scientific">Halapricum desulfuricans</name>
    <dbReference type="NCBI Taxonomy" id="2841257"/>
    <lineage>
        <taxon>Archaea</taxon>
        <taxon>Methanobacteriati</taxon>
        <taxon>Methanobacteriota</taxon>
        <taxon>Stenosarchaea group</taxon>
        <taxon>Halobacteria</taxon>
        <taxon>Halobacteriales</taxon>
        <taxon>Haloarculaceae</taxon>
        <taxon>Halapricum</taxon>
    </lineage>
</organism>
<dbReference type="GeneID" id="68856960"/>
<evidence type="ECO:0000313" key="2">
    <source>
        <dbReference type="EMBL" id="QSG13873.1"/>
    </source>
</evidence>
<evidence type="ECO:0000313" key="3">
    <source>
        <dbReference type="Proteomes" id="UP000663292"/>
    </source>
</evidence>
<dbReference type="EMBL" id="CP064791">
    <property type="protein sequence ID" value="QSG13873.1"/>
    <property type="molecule type" value="Genomic_DNA"/>
</dbReference>
<protein>
    <recommendedName>
        <fullName evidence="1">DUF8134 domain-containing protein</fullName>
    </recommendedName>
</protein>
<dbReference type="Pfam" id="PF26455">
    <property type="entry name" value="DUF8134"/>
    <property type="match status" value="1"/>
</dbReference>
<name>A0A897NST8_9EURY</name>
<feature type="domain" description="DUF8134" evidence="1">
    <location>
        <begin position="1"/>
        <end position="104"/>
    </location>
</feature>
<evidence type="ECO:0000259" key="1">
    <source>
        <dbReference type="Pfam" id="PF26455"/>
    </source>
</evidence>
<dbReference type="AlphaFoldDB" id="A0A897NST8"/>
<dbReference type="Proteomes" id="UP000663292">
    <property type="component" value="Chromosome"/>
</dbReference>
<accession>A0A897NST8</accession>
<dbReference type="RefSeq" id="WP_229121821.1">
    <property type="nucleotide sequence ID" value="NZ_CP064791.1"/>
</dbReference>
<keyword evidence="3" id="KW-1185">Reference proteome</keyword>